<dbReference type="Gene3D" id="3.40.50.1000">
    <property type="entry name" value="HAD superfamily/HAD-like"/>
    <property type="match status" value="1"/>
</dbReference>
<proteinExistence type="predicted"/>
<dbReference type="RefSeq" id="WP_294168616.1">
    <property type="nucleotide sequence ID" value="NZ_CADCWA010000057.1"/>
</dbReference>
<dbReference type="InterPro" id="IPR036514">
    <property type="entry name" value="SGNH_hydro_sf"/>
</dbReference>
<dbReference type="InterPro" id="IPR010033">
    <property type="entry name" value="HAD_SF_ppase_IIIC"/>
</dbReference>
<dbReference type="SUPFAM" id="SSF56784">
    <property type="entry name" value="HAD-like"/>
    <property type="match status" value="1"/>
</dbReference>
<dbReference type="InterPro" id="IPR010037">
    <property type="entry name" value="FkbH_domain"/>
</dbReference>
<organism evidence="1">
    <name type="scientific">uncultured Sphingomonas sp</name>
    <dbReference type="NCBI Taxonomy" id="158754"/>
    <lineage>
        <taxon>Bacteria</taxon>
        <taxon>Pseudomonadati</taxon>
        <taxon>Pseudomonadota</taxon>
        <taxon>Alphaproteobacteria</taxon>
        <taxon>Sphingomonadales</taxon>
        <taxon>Sphingomonadaceae</taxon>
        <taxon>Sphingomonas</taxon>
        <taxon>environmental samples</taxon>
    </lineage>
</organism>
<dbReference type="AlphaFoldDB" id="A0A6J4T071"/>
<dbReference type="InterPro" id="IPR023214">
    <property type="entry name" value="HAD_sf"/>
</dbReference>
<dbReference type="EMBL" id="CADCWA010000057">
    <property type="protein sequence ID" value="CAA9510071.1"/>
    <property type="molecule type" value="Genomic_DNA"/>
</dbReference>
<reference evidence="1" key="1">
    <citation type="submission" date="2020-02" db="EMBL/GenBank/DDBJ databases">
        <authorList>
            <person name="Meier V. D."/>
        </authorList>
    </citation>
    <scope>NUCLEOTIDE SEQUENCE</scope>
    <source>
        <strain evidence="1">AVDCRST_MAG31</strain>
    </source>
</reference>
<dbReference type="NCBIfam" id="TIGR01686">
    <property type="entry name" value="FkbH"/>
    <property type="match status" value="1"/>
</dbReference>
<dbReference type="NCBIfam" id="TIGR01681">
    <property type="entry name" value="HAD-SF-IIIC"/>
    <property type="match status" value="1"/>
</dbReference>
<evidence type="ECO:0000313" key="1">
    <source>
        <dbReference type="EMBL" id="CAA9510071.1"/>
    </source>
</evidence>
<dbReference type="InterPro" id="IPR036412">
    <property type="entry name" value="HAD-like_sf"/>
</dbReference>
<name>A0A6J4T071_9SPHN</name>
<dbReference type="Gene3D" id="3.40.50.1110">
    <property type="entry name" value="SGNH hydrolase"/>
    <property type="match status" value="1"/>
</dbReference>
<sequence length="573" mass="62779">MTTAAEACLAKAEWQRVLFAPVPRRLDILKLRPDWPLQSLRLRVHRNHAFEPVASVLANYLAFAGYALEVGYSAYDDSVSLTTPGPADAELIWLDFSRLSAIGGSGKLAFWALDRVEALRSRSDAPILFADAVGDVHGAAEFNAEVRRLTADVPDVHICDLGQLHAQLGPGFFDDRALAASGTRMSNAACVHTARLLGSRWLPAAVAPRIKALVLDLDNTLYDGVLGEDGPDGVRLTAVHAALQQRIVELGREGVFVALCSRNEPGDVQELFAVRTDFPLRPEHVAATEVSWAPKAEAVRRIAASLRIGTDAILFVDDNPGELASVAAAVPDVHTLYAGPTGEDSVAALEWYPRLFRWRENEADALRARDLSSSRAREKLAAATPDKSEYLRSLGVRLQFTRNVRQEFERLASLSNKTNQFNLSMNRFSLVDLTRFLAAPETSAIGIRLSDRLSDSGIIAVMLTRRDGEALVVEEFCISCRALGRDLEDVMAAEAISCAAAELDGIRHLKFRPVVGPRNQPARDWLARFTDATEPDAEGWVTVAWDRSAADELVARTPVIIEHPELQLSEERA</sequence>
<gene>
    <name evidence="1" type="ORF">AVDCRST_MAG31-1018</name>
</gene>
<dbReference type="GO" id="GO:0016788">
    <property type="term" value="F:hydrolase activity, acting on ester bonds"/>
    <property type="evidence" value="ECO:0007669"/>
    <property type="project" value="UniProtKB-ARBA"/>
</dbReference>
<accession>A0A6J4T071</accession>
<protein>
    <submittedName>
        <fullName evidence="1">HAD-superfamily phosphatase, subfamily IIIC</fullName>
    </submittedName>
</protein>